<dbReference type="EMBL" id="CAJOBA010000159">
    <property type="protein sequence ID" value="CAF3509518.1"/>
    <property type="molecule type" value="Genomic_DNA"/>
</dbReference>
<evidence type="ECO:0000313" key="6">
    <source>
        <dbReference type="Proteomes" id="UP000663829"/>
    </source>
</evidence>
<evidence type="ECO:0000313" key="3">
    <source>
        <dbReference type="EMBL" id="CAF1015115.1"/>
    </source>
</evidence>
<dbReference type="AlphaFoldDB" id="A0A814HVH0"/>
<evidence type="ECO:0000256" key="1">
    <source>
        <dbReference type="SAM" id="MobiDB-lite"/>
    </source>
</evidence>
<dbReference type="PANTHER" id="PTHR35069:SF1">
    <property type="entry name" value="CILIA- AND FLAGELLA-ASSOCIATED PROTEIN 95"/>
    <property type="match status" value="1"/>
</dbReference>
<sequence length="230" mass="27062">MFSLPYIRESPGSLTLKTKIPMEYSRAVLTNIWHEKRQAEPKDCDLNTLPRRNMQIATYKRLQNTTSNETGLPKSTTQDQQEEPYIKRPWYMEEQHPRPMIDHANMNVANAALDSLTNRTHSKYQKLLPRHPSDFGKPSFDTTYGSDFIPPYPYHMKTSDHSEYANKSYPTYPDKSWGYRKMISQFTDVDQPRRSGINTFHIQHGSYENREMRREMGHFAPTNPFPIQLE</sequence>
<dbReference type="EMBL" id="CAJNOK010000159">
    <property type="protein sequence ID" value="CAF0733396.1"/>
    <property type="molecule type" value="Genomic_DNA"/>
</dbReference>
<evidence type="ECO:0000313" key="4">
    <source>
        <dbReference type="EMBL" id="CAF3509518.1"/>
    </source>
</evidence>
<name>A0A814HVH0_9BILA</name>
<comment type="caution">
    <text evidence="3">The sequence shown here is derived from an EMBL/GenBank/DDBJ whole genome shotgun (WGS) entry which is preliminary data.</text>
</comment>
<reference evidence="3" key="1">
    <citation type="submission" date="2021-02" db="EMBL/GenBank/DDBJ databases">
        <authorList>
            <person name="Nowell W R."/>
        </authorList>
    </citation>
    <scope>NUCLEOTIDE SEQUENCE</scope>
</reference>
<dbReference type="Proteomes" id="UP000677228">
    <property type="component" value="Unassembled WGS sequence"/>
</dbReference>
<gene>
    <name evidence="3" type="ORF">GPM918_LOCUS14477</name>
    <name evidence="2" type="ORF">OVA965_LOCUS969</name>
    <name evidence="5" type="ORF">SRO942_LOCUS14477</name>
    <name evidence="4" type="ORF">TMI583_LOCUS970</name>
</gene>
<evidence type="ECO:0000313" key="2">
    <source>
        <dbReference type="EMBL" id="CAF0733396.1"/>
    </source>
</evidence>
<protein>
    <submittedName>
        <fullName evidence="3">Uncharacterized protein</fullName>
    </submittedName>
</protein>
<dbReference type="Pfam" id="PF15139">
    <property type="entry name" value="CFAP95"/>
    <property type="match status" value="1"/>
</dbReference>
<dbReference type="OrthoDB" id="309575at2759"/>
<dbReference type="Proteomes" id="UP000682733">
    <property type="component" value="Unassembled WGS sequence"/>
</dbReference>
<dbReference type="Proteomes" id="UP000681722">
    <property type="component" value="Unassembled WGS sequence"/>
</dbReference>
<dbReference type="PANTHER" id="PTHR35069">
    <property type="entry name" value="PROTEIN C9ORF135"/>
    <property type="match status" value="1"/>
</dbReference>
<dbReference type="EMBL" id="CAJOBC010003488">
    <property type="protein sequence ID" value="CAF3786652.1"/>
    <property type="molecule type" value="Genomic_DNA"/>
</dbReference>
<proteinExistence type="predicted"/>
<organism evidence="3 6">
    <name type="scientific">Didymodactylos carnosus</name>
    <dbReference type="NCBI Taxonomy" id="1234261"/>
    <lineage>
        <taxon>Eukaryota</taxon>
        <taxon>Metazoa</taxon>
        <taxon>Spiralia</taxon>
        <taxon>Gnathifera</taxon>
        <taxon>Rotifera</taxon>
        <taxon>Eurotatoria</taxon>
        <taxon>Bdelloidea</taxon>
        <taxon>Philodinida</taxon>
        <taxon>Philodinidae</taxon>
        <taxon>Didymodactylos</taxon>
    </lineage>
</organism>
<feature type="compositionally biased region" description="Polar residues" evidence="1">
    <location>
        <begin position="63"/>
        <end position="79"/>
    </location>
</feature>
<keyword evidence="6" id="KW-1185">Reference proteome</keyword>
<feature type="region of interest" description="Disordered" evidence="1">
    <location>
        <begin position="63"/>
        <end position="82"/>
    </location>
</feature>
<dbReference type="GO" id="GO:0005886">
    <property type="term" value="C:plasma membrane"/>
    <property type="evidence" value="ECO:0007669"/>
    <property type="project" value="TreeGrafter"/>
</dbReference>
<evidence type="ECO:0000313" key="5">
    <source>
        <dbReference type="EMBL" id="CAF3786652.1"/>
    </source>
</evidence>
<dbReference type="Proteomes" id="UP000663829">
    <property type="component" value="Unassembled WGS sequence"/>
</dbReference>
<dbReference type="EMBL" id="CAJNOQ010003488">
    <property type="protein sequence ID" value="CAF1015115.1"/>
    <property type="molecule type" value="Genomic_DNA"/>
</dbReference>
<accession>A0A814HVH0</accession>
<dbReference type="InterPro" id="IPR027905">
    <property type="entry name" value="CFAP95"/>
</dbReference>